<proteinExistence type="inferred from homology"/>
<evidence type="ECO:0000313" key="3">
    <source>
        <dbReference type="EMBL" id="QLL07141.1"/>
    </source>
</evidence>
<dbReference type="AlphaFoldDB" id="A0A7D6E0X8"/>
<dbReference type="SUPFAM" id="SSF52540">
    <property type="entry name" value="P-loop containing nucleoside triphosphate hydrolases"/>
    <property type="match status" value="1"/>
</dbReference>
<keyword evidence="4" id="KW-1185">Reference proteome</keyword>
<dbReference type="InterPro" id="IPR027417">
    <property type="entry name" value="P-loop_NTPase"/>
</dbReference>
<dbReference type="Gene3D" id="3.40.50.300">
    <property type="entry name" value="P-loop containing nucleotide triphosphate hydrolases"/>
    <property type="match status" value="1"/>
</dbReference>
<dbReference type="GO" id="GO:0016887">
    <property type="term" value="F:ATP hydrolysis activity"/>
    <property type="evidence" value="ECO:0007669"/>
    <property type="project" value="InterPro"/>
</dbReference>
<dbReference type="InterPro" id="IPR022399">
    <property type="entry name" value="TadA-like_ATPase"/>
</dbReference>
<organism evidence="3 4">
    <name type="scientific">Mycobacterium vicinigordonae</name>
    <dbReference type="NCBI Taxonomy" id="1719132"/>
    <lineage>
        <taxon>Bacteria</taxon>
        <taxon>Bacillati</taxon>
        <taxon>Actinomycetota</taxon>
        <taxon>Actinomycetes</taxon>
        <taxon>Mycobacteriales</taxon>
        <taxon>Mycobacteriaceae</taxon>
        <taxon>Mycobacterium</taxon>
    </lineage>
</organism>
<dbReference type="Proteomes" id="UP000510682">
    <property type="component" value="Chromosome"/>
</dbReference>
<reference evidence="4" key="1">
    <citation type="submission" date="2020-07" db="EMBL/GenBank/DDBJ databases">
        <title>Description of Mycobacterium gordonae subsp. intergordonae subsp.nov. and Mycobacterium gordonae subsp. gordonae subsp. nov.</title>
        <authorList>
            <person name="Yu X."/>
        </authorList>
    </citation>
    <scope>NUCLEOTIDE SEQUENCE [LARGE SCALE GENOMIC DNA]</scope>
    <source>
        <strain evidence="4">24</strain>
    </source>
</reference>
<dbReference type="NCBIfam" id="TIGR03819">
    <property type="entry name" value="heli_sec_ATPase"/>
    <property type="match status" value="1"/>
</dbReference>
<name>A0A7D6E0X8_9MYCO</name>
<feature type="domain" description="Bacterial type II secretion system protein E" evidence="2">
    <location>
        <begin position="55"/>
        <end position="332"/>
    </location>
</feature>
<reference evidence="4" key="3">
    <citation type="submission" date="2023-07" db="EMBL/GenBank/DDBJ databases">
        <title>Description of Mycobacterium gordonae subsp. intergordonae subsp.nov. and Mycobacterium gordonae subsp. gordonae subsp. nov.</title>
        <authorList>
            <person name="Huang H."/>
        </authorList>
    </citation>
    <scope>NUCLEOTIDE SEQUENCE [LARGE SCALE GENOMIC DNA]</scope>
    <source>
        <strain evidence="4">24</strain>
    </source>
</reference>
<dbReference type="EMBL" id="CP059165">
    <property type="protein sequence ID" value="QLL07141.1"/>
    <property type="molecule type" value="Genomic_DNA"/>
</dbReference>
<dbReference type="Gene3D" id="3.30.450.380">
    <property type="match status" value="1"/>
</dbReference>
<evidence type="ECO:0000259" key="2">
    <source>
        <dbReference type="Pfam" id="PF00437"/>
    </source>
</evidence>
<reference evidence="3 4" key="2">
    <citation type="submission" date="2020-07" db="EMBL/GenBank/DDBJ databases">
        <authorList>
            <person name="Yu X."/>
        </authorList>
    </citation>
    <scope>NUCLEOTIDE SEQUENCE [LARGE SCALE GENOMIC DNA]</scope>
    <source>
        <strain evidence="4">24</strain>
    </source>
</reference>
<dbReference type="FunFam" id="3.30.450.380:FF:000002">
    <property type="entry name" value="Secretion protein, partial"/>
    <property type="match status" value="1"/>
</dbReference>
<dbReference type="CDD" id="cd01130">
    <property type="entry name" value="VirB11-like_ATPase"/>
    <property type="match status" value="1"/>
</dbReference>
<dbReference type="InterPro" id="IPR001482">
    <property type="entry name" value="T2SS/T4SS_dom"/>
</dbReference>
<dbReference type="PANTHER" id="PTHR30486:SF6">
    <property type="entry name" value="TYPE IV PILUS RETRACTATION ATPASE PILT"/>
    <property type="match status" value="1"/>
</dbReference>
<comment type="similarity">
    <text evidence="1">Belongs to the GSP E family.</text>
</comment>
<gene>
    <name evidence="3" type="ORF">H0P51_26275</name>
</gene>
<dbReference type="PANTHER" id="PTHR30486">
    <property type="entry name" value="TWITCHING MOTILITY PROTEIN PILT"/>
    <property type="match status" value="1"/>
</dbReference>
<dbReference type="InterPro" id="IPR050921">
    <property type="entry name" value="T4SS_GSP_E_ATPase"/>
</dbReference>
<accession>A0A7D6E0X8</accession>
<dbReference type="RefSeq" id="WP_180915715.1">
    <property type="nucleotide sequence ID" value="NZ_CP059165.1"/>
</dbReference>
<evidence type="ECO:0000313" key="4">
    <source>
        <dbReference type="Proteomes" id="UP000510682"/>
    </source>
</evidence>
<protein>
    <submittedName>
        <fullName evidence="3">TadA family conjugal transfer-associated ATPase</fullName>
    </submittedName>
</protein>
<dbReference type="Pfam" id="PF00437">
    <property type="entry name" value="T2SSE"/>
    <property type="match status" value="1"/>
</dbReference>
<evidence type="ECO:0000256" key="1">
    <source>
        <dbReference type="ARBA" id="ARBA00006611"/>
    </source>
</evidence>
<sequence length="388" mass="40139">MTGSLIERVRERLATEAGPLKPSVVAAAIRAESGGILGDTELLANLRLLHTELTGAGILDPLLCADGTTDVLVTAPDAVWVDDGNGLRRSNLRFADEAAVRRLAQRLALAAGRRLDDAQPWVDGQLSGIGANGSTVRLHAVLPPVAAGGTCLSLRVLRPATQDLAALIAAGAITAEASELLAAVLAARLAFLISGGTGAGKTTLLAAMLGAVAPTERIVCVEDAAELAPGHPHLVKLVARCANVEGVGEVTVRQLVRQALRMRPDRIVVGEVRGAEVVDLLAALNTGHEGGAGTVHANSPGEVPARLEALGALGGLDRAALHSQLAAAVRVLLHVGRDGAGRRRLSEIAMLRRSGDGHVQAVTVWHAEHGMTDQADELRVLLQPRISA</sequence>
<dbReference type="KEGG" id="mgor:H0P51_26275"/>